<organism evidence="1">
    <name type="scientific">marine sediment metagenome</name>
    <dbReference type="NCBI Taxonomy" id="412755"/>
    <lineage>
        <taxon>unclassified sequences</taxon>
        <taxon>metagenomes</taxon>
        <taxon>ecological metagenomes</taxon>
    </lineage>
</organism>
<proteinExistence type="predicted"/>
<protein>
    <submittedName>
        <fullName evidence="1">Uncharacterized protein</fullName>
    </submittedName>
</protein>
<dbReference type="EMBL" id="LAZR01001268">
    <property type="protein sequence ID" value="KKN47576.1"/>
    <property type="molecule type" value="Genomic_DNA"/>
</dbReference>
<evidence type="ECO:0000313" key="1">
    <source>
        <dbReference type="EMBL" id="KKN47576.1"/>
    </source>
</evidence>
<accession>A0A0F9TEU7</accession>
<dbReference type="AlphaFoldDB" id="A0A0F9TEU7"/>
<reference evidence="1" key="1">
    <citation type="journal article" date="2015" name="Nature">
        <title>Complex archaea that bridge the gap between prokaryotes and eukaryotes.</title>
        <authorList>
            <person name="Spang A."/>
            <person name="Saw J.H."/>
            <person name="Jorgensen S.L."/>
            <person name="Zaremba-Niedzwiedzka K."/>
            <person name="Martijn J."/>
            <person name="Lind A.E."/>
            <person name="van Eijk R."/>
            <person name="Schleper C."/>
            <person name="Guy L."/>
            <person name="Ettema T.J."/>
        </authorList>
    </citation>
    <scope>NUCLEOTIDE SEQUENCE</scope>
</reference>
<gene>
    <name evidence="1" type="ORF">LCGC14_0661440</name>
</gene>
<sequence length="106" mass="12445">MSVVDNCILSFDICEDDNEKIIEVNFFFNSTVHQKPFVSVDADFLPTGWYGGCKMLETPLFIAAFNYFPEELFIDHLKTLNWKYPENVQLIIQRQEEDRFSIRGIV</sequence>
<comment type="caution">
    <text evidence="1">The sequence shown here is derived from an EMBL/GenBank/DDBJ whole genome shotgun (WGS) entry which is preliminary data.</text>
</comment>
<name>A0A0F9TEU7_9ZZZZ</name>